<evidence type="ECO:0000256" key="2">
    <source>
        <dbReference type="ARBA" id="ARBA00022679"/>
    </source>
</evidence>
<dbReference type="GO" id="GO:0005524">
    <property type="term" value="F:ATP binding"/>
    <property type="evidence" value="ECO:0007669"/>
    <property type="project" value="UniProtKB-KW"/>
</dbReference>
<dbReference type="STRING" id="1619234.SAMN05421730_104021"/>
<dbReference type="SUPFAM" id="SSF53067">
    <property type="entry name" value="Actin-like ATPase domain"/>
    <property type="match status" value="2"/>
</dbReference>
<dbReference type="OrthoDB" id="9805576at2"/>
<organism evidence="9 10">
    <name type="scientific">Anaerobium acetethylicum</name>
    <dbReference type="NCBI Taxonomy" id="1619234"/>
    <lineage>
        <taxon>Bacteria</taxon>
        <taxon>Bacillati</taxon>
        <taxon>Bacillota</taxon>
        <taxon>Clostridia</taxon>
        <taxon>Lachnospirales</taxon>
        <taxon>Lachnospiraceae</taxon>
        <taxon>Anaerobium</taxon>
    </lineage>
</organism>
<protein>
    <recommendedName>
        <fullName evidence="6">ATP:glycerol 3-phosphotransferase</fullName>
    </recommendedName>
</protein>
<keyword evidence="2" id="KW-0808">Transferase</keyword>
<keyword evidence="10" id="KW-1185">Reference proteome</keyword>
<evidence type="ECO:0000256" key="6">
    <source>
        <dbReference type="ARBA" id="ARBA00043149"/>
    </source>
</evidence>
<evidence type="ECO:0000313" key="9">
    <source>
        <dbReference type="EMBL" id="SCP99412.1"/>
    </source>
</evidence>
<evidence type="ECO:0000256" key="5">
    <source>
        <dbReference type="ARBA" id="ARBA00022840"/>
    </source>
</evidence>
<accession>A0A1D3TYB9</accession>
<dbReference type="PROSITE" id="PS00933">
    <property type="entry name" value="FGGY_KINASES_1"/>
    <property type="match status" value="1"/>
</dbReference>
<reference evidence="9 10" key="1">
    <citation type="submission" date="2016-09" db="EMBL/GenBank/DDBJ databases">
        <authorList>
            <person name="Capua I."/>
            <person name="De Benedictis P."/>
            <person name="Joannis T."/>
            <person name="Lombin L.H."/>
            <person name="Cattoli G."/>
        </authorList>
    </citation>
    <scope>NUCLEOTIDE SEQUENCE [LARGE SCALE GENOMIC DNA]</scope>
    <source>
        <strain evidence="9 10">GluBS11</strain>
    </source>
</reference>
<comment type="similarity">
    <text evidence="1">Belongs to the FGGY kinase family.</text>
</comment>
<dbReference type="Pfam" id="PF02782">
    <property type="entry name" value="FGGY_C"/>
    <property type="match status" value="1"/>
</dbReference>
<keyword evidence="5" id="KW-0067">ATP-binding</keyword>
<dbReference type="Proteomes" id="UP000199315">
    <property type="component" value="Unassembled WGS sequence"/>
</dbReference>
<dbReference type="EMBL" id="FMKA01000040">
    <property type="protein sequence ID" value="SCP99412.1"/>
    <property type="molecule type" value="Genomic_DNA"/>
</dbReference>
<feature type="domain" description="Carbohydrate kinase FGGY C-terminal" evidence="8">
    <location>
        <begin position="262"/>
        <end position="449"/>
    </location>
</feature>
<dbReference type="PIRSF" id="PIRSF000538">
    <property type="entry name" value="GlpK"/>
    <property type="match status" value="1"/>
</dbReference>
<name>A0A1D3TYB9_9FIRM</name>
<dbReference type="CDD" id="cd07769">
    <property type="entry name" value="ASKHA_NBD_FGGY_GK"/>
    <property type="match status" value="1"/>
</dbReference>
<keyword evidence="4 9" id="KW-0418">Kinase</keyword>
<dbReference type="NCBIfam" id="NF000756">
    <property type="entry name" value="PRK00047.1"/>
    <property type="match status" value="1"/>
</dbReference>
<sequence>MGRFIIGIDQSTQGTKALLFDEGGKLLSRTDLPHEQIVNEKGWVSHNLSEIYNNTIQTVKKLVGQSGIDKNDIAGVGISNQRETSAAWDKETGEPIADAIVWQCARAAGICERVERAGKAEFVRQRTGMNLSPYFPASKIAWLIEHVEGAKEKAEAGKLCFGTIDSWLVYKLTKGASYKTDYSNASRTQLFNIMDLKWDEEVCGLFGINPEHLAEVSDSNAVFGETDFEGFLDRPVPIHGVLGDSHGALFGQGCLKKGMIKTTYGTGSSIMMNIGEQPVLSTHGVVTSLAWGIDGKVNYVLEGNINYTGAVITWLKDDMKLISSPKETETLAAEANQDDQVYLVPAFTGLGAPYWDSRATASISGITRTTGRAEIVRAGLECIAYQITDVVEAMGEDAGLAIEELRVDGGPTRNGYLMQFQSDMLGIPVQVPDAEELSGIGAAYLAGISLGIYDRDKLFAGMGRQKYEPLMKRDIRNRKYGKWKDAVGTVLTK</sequence>
<dbReference type="InterPro" id="IPR018484">
    <property type="entry name" value="FGGY_N"/>
</dbReference>
<evidence type="ECO:0000259" key="8">
    <source>
        <dbReference type="Pfam" id="PF02782"/>
    </source>
</evidence>
<evidence type="ECO:0000256" key="4">
    <source>
        <dbReference type="ARBA" id="ARBA00022777"/>
    </source>
</evidence>
<dbReference type="InterPro" id="IPR018485">
    <property type="entry name" value="FGGY_C"/>
</dbReference>
<evidence type="ECO:0000256" key="1">
    <source>
        <dbReference type="ARBA" id="ARBA00009156"/>
    </source>
</evidence>
<dbReference type="GO" id="GO:0005829">
    <property type="term" value="C:cytosol"/>
    <property type="evidence" value="ECO:0007669"/>
    <property type="project" value="TreeGrafter"/>
</dbReference>
<dbReference type="RefSeq" id="WP_091236772.1">
    <property type="nucleotide sequence ID" value="NZ_FMKA01000040.1"/>
</dbReference>
<dbReference type="GO" id="GO:0019563">
    <property type="term" value="P:glycerol catabolic process"/>
    <property type="evidence" value="ECO:0007669"/>
    <property type="project" value="TreeGrafter"/>
</dbReference>
<dbReference type="Gene3D" id="3.30.420.40">
    <property type="match status" value="2"/>
</dbReference>
<dbReference type="InterPro" id="IPR018483">
    <property type="entry name" value="Carb_kinase_FGGY_CS"/>
</dbReference>
<dbReference type="InterPro" id="IPR000577">
    <property type="entry name" value="Carb_kinase_FGGY"/>
</dbReference>
<keyword evidence="3" id="KW-0547">Nucleotide-binding</keyword>
<evidence type="ECO:0000256" key="3">
    <source>
        <dbReference type="ARBA" id="ARBA00022741"/>
    </source>
</evidence>
<dbReference type="InterPro" id="IPR043129">
    <property type="entry name" value="ATPase_NBD"/>
</dbReference>
<dbReference type="Pfam" id="PF00370">
    <property type="entry name" value="FGGY_N"/>
    <property type="match status" value="1"/>
</dbReference>
<evidence type="ECO:0000259" key="7">
    <source>
        <dbReference type="Pfam" id="PF00370"/>
    </source>
</evidence>
<dbReference type="AlphaFoldDB" id="A0A1D3TYB9"/>
<evidence type="ECO:0000313" key="10">
    <source>
        <dbReference type="Proteomes" id="UP000199315"/>
    </source>
</evidence>
<feature type="domain" description="Carbohydrate kinase FGGY N-terminal" evidence="7">
    <location>
        <begin position="5"/>
        <end position="251"/>
    </location>
</feature>
<dbReference type="PANTHER" id="PTHR10196">
    <property type="entry name" value="SUGAR KINASE"/>
    <property type="match status" value="1"/>
</dbReference>
<proteinExistence type="inferred from homology"/>
<gene>
    <name evidence="9" type="ORF">SAMN05421730_104021</name>
</gene>
<dbReference type="GO" id="GO:0004370">
    <property type="term" value="F:glycerol kinase activity"/>
    <property type="evidence" value="ECO:0007669"/>
    <property type="project" value="TreeGrafter"/>
</dbReference>
<dbReference type="PANTHER" id="PTHR10196:SF69">
    <property type="entry name" value="GLYCEROL KINASE"/>
    <property type="match status" value="1"/>
</dbReference>